<proteinExistence type="predicted"/>
<reference evidence="3" key="1">
    <citation type="submission" date="2021-02" db="EMBL/GenBank/DDBJ databases">
        <title>Sulfurospirillum tamanensis sp. nov.</title>
        <authorList>
            <person name="Frolova A."/>
            <person name="Merkel A."/>
            <person name="Slobodkin A."/>
        </authorList>
    </citation>
    <scope>NUCLEOTIDE SEQUENCE</scope>
    <source>
        <strain evidence="3">T05b</strain>
    </source>
</reference>
<keyword evidence="4" id="KW-1185">Reference proteome</keyword>
<sequence length="157" mass="17977">MKIKTMPYKVALTKIRKKSTLHKKDIRVDKADIATVLKNARILFVFKIHNASIKKQKKMLQNIGKLPHAQGIIVKFKIHQNWPMDNILETMNCLHGLLDETMPICFCTYTTHAMKPNKATLSIFVGSSTRTKPDIKLSKIFPTLSQTCQEEKLNATR</sequence>
<organism evidence="3 4">
    <name type="scientific">Sulfurospirillum tamanense</name>
    <dbReference type="NCBI Taxonomy" id="2813362"/>
    <lineage>
        <taxon>Bacteria</taxon>
        <taxon>Pseudomonadati</taxon>
        <taxon>Campylobacterota</taxon>
        <taxon>Epsilonproteobacteria</taxon>
        <taxon>Campylobacterales</taxon>
        <taxon>Sulfurospirillaceae</taxon>
        <taxon>Sulfurospirillum</taxon>
    </lineage>
</organism>
<evidence type="ECO:0000313" key="3">
    <source>
        <dbReference type="EMBL" id="MBN2965032.1"/>
    </source>
</evidence>
<comment type="caution">
    <text evidence="3">The sequence shown here is derived from an EMBL/GenBank/DDBJ whole genome shotgun (WGS) entry which is preliminary data.</text>
</comment>
<evidence type="ECO:0000256" key="2">
    <source>
        <dbReference type="ARBA" id="ARBA00023134"/>
    </source>
</evidence>
<keyword evidence="1" id="KW-0547">Nucleotide-binding</keyword>
<name>A0ABS2WTS0_9BACT</name>
<keyword evidence="2" id="KW-0342">GTP-binding</keyword>
<dbReference type="Proteomes" id="UP000703590">
    <property type="component" value="Unassembled WGS sequence"/>
</dbReference>
<reference evidence="3" key="2">
    <citation type="submission" date="2021-02" db="EMBL/GenBank/DDBJ databases">
        <authorList>
            <person name="Merkel A.Y."/>
        </authorList>
    </citation>
    <scope>NUCLEOTIDE SEQUENCE</scope>
    <source>
        <strain evidence="3">T05b</strain>
    </source>
</reference>
<evidence type="ECO:0000256" key="1">
    <source>
        <dbReference type="ARBA" id="ARBA00022741"/>
    </source>
</evidence>
<dbReference type="EMBL" id="JAFHKK010000022">
    <property type="protein sequence ID" value="MBN2965032.1"/>
    <property type="molecule type" value="Genomic_DNA"/>
</dbReference>
<gene>
    <name evidence="3" type="ORF">JWV37_09590</name>
</gene>
<dbReference type="SUPFAM" id="SSF55307">
    <property type="entry name" value="Tubulin C-terminal domain-like"/>
    <property type="match status" value="1"/>
</dbReference>
<dbReference type="RefSeq" id="WP_205459579.1">
    <property type="nucleotide sequence ID" value="NZ_JAFHKK010000022.1"/>
</dbReference>
<dbReference type="InterPro" id="IPR008280">
    <property type="entry name" value="Tub_FtsZ_C"/>
</dbReference>
<evidence type="ECO:0000313" key="4">
    <source>
        <dbReference type="Proteomes" id="UP000703590"/>
    </source>
</evidence>
<accession>A0ABS2WTS0</accession>
<protein>
    <submittedName>
        <fullName evidence="3">Uncharacterized protein</fullName>
    </submittedName>
</protein>